<feature type="region of interest" description="Disordered" evidence="1">
    <location>
        <begin position="82"/>
        <end position="102"/>
    </location>
</feature>
<evidence type="ECO:0000313" key="2">
    <source>
        <dbReference type="EMBL" id="GBN15127.1"/>
    </source>
</evidence>
<organism evidence="2 3">
    <name type="scientific">Araneus ventricosus</name>
    <name type="common">Orbweaver spider</name>
    <name type="synonym">Epeira ventricosa</name>
    <dbReference type="NCBI Taxonomy" id="182803"/>
    <lineage>
        <taxon>Eukaryota</taxon>
        <taxon>Metazoa</taxon>
        <taxon>Ecdysozoa</taxon>
        <taxon>Arthropoda</taxon>
        <taxon>Chelicerata</taxon>
        <taxon>Arachnida</taxon>
        <taxon>Araneae</taxon>
        <taxon>Araneomorphae</taxon>
        <taxon>Entelegynae</taxon>
        <taxon>Araneoidea</taxon>
        <taxon>Araneidae</taxon>
        <taxon>Araneus</taxon>
    </lineage>
</organism>
<sequence length="102" mass="11237">MAGWNAYETGLFFQCLPNKTAAFEGEECHGGKQSKLRVTVLLATNESGKEKLPPPMIGLSKKAETMNSKRAMTDEDIVANINAEISDEGNEELDQQEHKKVP</sequence>
<gene>
    <name evidence="2" type="ORF">AVEN_160917_1</name>
</gene>
<name>A0A4Y2LP41_ARAVE</name>
<comment type="caution">
    <text evidence="2">The sequence shown here is derived from an EMBL/GenBank/DDBJ whole genome shotgun (WGS) entry which is preliminary data.</text>
</comment>
<feature type="compositionally biased region" description="Acidic residues" evidence="1">
    <location>
        <begin position="85"/>
        <end position="94"/>
    </location>
</feature>
<evidence type="ECO:0000256" key="1">
    <source>
        <dbReference type="SAM" id="MobiDB-lite"/>
    </source>
</evidence>
<protein>
    <recommendedName>
        <fullName evidence="4">DDE-1 domain-containing protein</fullName>
    </recommendedName>
</protein>
<evidence type="ECO:0008006" key="4">
    <source>
        <dbReference type="Google" id="ProtNLM"/>
    </source>
</evidence>
<dbReference type="OrthoDB" id="6511796at2759"/>
<keyword evidence="3" id="KW-1185">Reference proteome</keyword>
<reference evidence="2 3" key="1">
    <citation type="journal article" date="2019" name="Sci. Rep.">
        <title>Orb-weaving spider Araneus ventricosus genome elucidates the spidroin gene catalogue.</title>
        <authorList>
            <person name="Kono N."/>
            <person name="Nakamura H."/>
            <person name="Ohtoshi R."/>
            <person name="Moran D.A.P."/>
            <person name="Shinohara A."/>
            <person name="Yoshida Y."/>
            <person name="Fujiwara M."/>
            <person name="Mori M."/>
            <person name="Tomita M."/>
            <person name="Arakawa K."/>
        </authorList>
    </citation>
    <scope>NUCLEOTIDE SEQUENCE [LARGE SCALE GENOMIC DNA]</scope>
</reference>
<accession>A0A4Y2LP41</accession>
<dbReference type="Proteomes" id="UP000499080">
    <property type="component" value="Unassembled WGS sequence"/>
</dbReference>
<dbReference type="EMBL" id="BGPR01005989">
    <property type="protein sequence ID" value="GBN15127.1"/>
    <property type="molecule type" value="Genomic_DNA"/>
</dbReference>
<dbReference type="AlphaFoldDB" id="A0A4Y2LP41"/>
<proteinExistence type="predicted"/>
<evidence type="ECO:0000313" key="3">
    <source>
        <dbReference type="Proteomes" id="UP000499080"/>
    </source>
</evidence>